<accession>A0A177GCW2</accession>
<sequence length="109" mass="12489">MQAGTIKMLFNRFDAILRNAAYLPMPAPILDAHWWGPSNSATPTGEEEDLHAERIPETWKDKPPKRSHKGRLARWTLKVHESKSAKYGRVPSTELAIPFIDYKPHIFIV</sequence>
<evidence type="ECO:0000313" key="2">
    <source>
        <dbReference type="Proteomes" id="UP000077349"/>
    </source>
</evidence>
<name>A0A177GCW2_9PROT</name>
<comment type="caution">
    <text evidence="1">The sequence shown here is derived from an EMBL/GenBank/DDBJ whole genome shotgun (WGS) entry which is preliminary data.</text>
</comment>
<evidence type="ECO:0000313" key="1">
    <source>
        <dbReference type="EMBL" id="OAG77626.1"/>
    </source>
</evidence>
<reference evidence="1 2" key="1">
    <citation type="submission" date="2016-03" db="EMBL/GenBank/DDBJ databases">
        <title>Draft genome sequence of Acetobacter malorum CECT 7742, a strain isolated from strawberry vinegar.</title>
        <authorList>
            <person name="Sainz F."/>
            <person name="Mas A."/>
            <person name="Torija M.J."/>
        </authorList>
    </citation>
    <scope>NUCLEOTIDE SEQUENCE [LARGE SCALE GENOMIC DNA]</scope>
    <source>
        <strain evidence="1 2">CECT 7742</strain>
    </source>
</reference>
<gene>
    <name evidence="1" type="ORF">Amal_00995</name>
</gene>
<dbReference type="PATRIC" id="fig|178901.16.peg.1052"/>
<dbReference type="EMBL" id="LVHD01000011">
    <property type="protein sequence ID" value="OAG77626.1"/>
    <property type="molecule type" value="Genomic_DNA"/>
</dbReference>
<proteinExistence type="predicted"/>
<organism evidence="1 2">
    <name type="scientific">Acetobacter malorum</name>
    <dbReference type="NCBI Taxonomy" id="178901"/>
    <lineage>
        <taxon>Bacteria</taxon>
        <taxon>Pseudomonadati</taxon>
        <taxon>Pseudomonadota</taxon>
        <taxon>Alphaproteobacteria</taxon>
        <taxon>Acetobacterales</taxon>
        <taxon>Acetobacteraceae</taxon>
        <taxon>Acetobacter</taxon>
    </lineage>
</organism>
<protein>
    <submittedName>
        <fullName evidence="1">Transposase</fullName>
    </submittedName>
</protein>
<dbReference type="AlphaFoldDB" id="A0A177GCW2"/>
<dbReference type="Proteomes" id="UP000077349">
    <property type="component" value="Unassembled WGS sequence"/>
</dbReference>